<dbReference type="GO" id="GO:0003677">
    <property type="term" value="F:DNA binding"/>
    <property type="evidence" value="ECO:0007669"/>
    <property type="project" value="InterPro"/>
</dbReference>
<gene>
    <name evidence="5" type="ORF">Ae201684_011924</name>
</gene>
<feature type="region of interest" description="Disordered" evidence="3">
    <location>
        <begin position="159"/>
        <end position="188"/>
    </location>
</feature>
<dbReference type="InterPro" id="IPR036279">
    <property type="entry name" value="5-3_exonuclease_C_sf"/>
</dbReference>
<dbReference type="Pfam" id="PF02739">
    <property type="entry name" value="5_3_exonuc_N"/>
    <property type="match status" value="1"/>
</dbReference>
<dbReference type="CDD" id="cd09859">
    <property type="entry name" value="PIN_53EXO"/>
    <property type="match status" value="1"/>
</dbReference>
<feature type="domain" description="5'-3' exonuclease" evidence="4">
    <location>
        <begin position="6"/>
        <end position="253"/>
    </location>
</feature>
<dbReference type="SUPFAM" id="SSF47807">
    <property type="entry name" value="5' to 3' exonuclease, C-terminal subdomain"/>
    <property type="match status" value="1"/>
</dbReference>
<dbReference type="Proteomes" id="UP000481153">
    <property type="component" value="Unassembled WGS sequence"/>
</dbReference>
<dbReference type="Gene3D" id="1.10.150.20">
    <property type="entry name" value="5' to 3' exonuclease, C-terminal subdomain"/>
    <property type="match status" value="1"/>
</dbReference>
<dbReference type="EMBL" id="VJMJ01000153">
    <property type="protein sequence ID" value="KAF0730500.1"/>
    <property type="molecule type" value="Genomic_DNA"/>
</dbReference>
<dbReference type="InterPro" id="IPR029060">
    <property type="entry name" value="PIN-like_dom_sf"/>
</dbReference>
<accession>A0A6G0WST8</accession>
<dbReference type="SMART" id="SM00475">
    <property type="entry name" value="53EXOc"/>
    <property type="match status" value="1"/>
</dbReference>
<dbReference type="InterPro" id="IPR020046">
    <property type="entry name" value="5-3_exonucl_a-hlix_arch_N"/>
</dbReference>
<keyword evidence="6" id="KW-1185">Reference proteome</keyword>
<dbReference type="GO" id="GO:0017108">
    <property type="term" value="F:5'-flap endonuclease activity"/>
    <property type="evidence" value="ECO:0007669"/>
    <property type="project" value="InterPro"/>
</dbReference>
<reference evidence="5 6" key="1">
    <citation type="submission" date="2019-07" db="EMBL/GenBank/DDBJ databases">
        <title>Genomics analysis of Aphanomyces spp. identifies a new class of oomycete effector associated with host adaptation.</title>
        <authorList>
            <person name="Gaulin E."/>
        </authorList>
    </citation>
    <scope>NUCLEOTIDE SEQUENCE [LARGE SCALE GENOMIC DNA]</scope>
    <source>
        <strain evidence="5 6">ATCC 201684</strain>
    </source>
</reference>
<dbReference type="GO" id="GO:0008409">
    <property type="term" value="F:5'-3' exonuclease activity"/>
    <property type="evidence" value="ECO:0007669"/>
    <property type="project" value="InterPro"/>
</dbReference>
<dbReference type="PANTHER" id="PTHR42646:SF2">
    <property type="entry name" value="5'-3' EXONUCLEASE FAMILY PROTEIN"/>
    <property type="match status" value="1"/>
</dbReference>
<evidence type="ECO:0000313" key="6">
    <source>
        <dbReference type="Proteomes" id="UP000481153"/>
    </source>
</evidence>
<dbReference type="InterPro" id="IPR002421">
    <property type="entry name" value="5-3_exonuclease"/>
</dbReference>
<keyword evidence="2" id="KW-0378">Hydrolase</keyword>
<dbReference type="AlphaFoldDB" id="A0A6G0WST8"/>
<dbReference type="VEuPathDB" id="FungiDB:AeMF1_015868"/>
<protein>
    <recommendedName>
        <fullName evidence="4">5'-3' exonuclease domain-containing protein</fullName>
    </recommendedName>
</protein>
<evidence type="ECO:0000259" key="4">
    <source>
        <dbReference type="SMART" id="SM00475"/>
    </source>
</evidence>
<evidence type="ECO:0000313" key="5">
    <source>
        <dbReference type="EMBL" id="KAF0730500.1"/>
    </source>
</evidence>
<comment type="caution">
    <text evidence="5">The sequence shown here is derived from an EMBL/GenBank/DDBJ whole genome shotgun (WGS) entry which is preliminary data.</text>
</comment>
<evidence type="ECO:0000256" key="2">
    <source>
        <dbReference type="ARBA" id="ARBA00022801"/>
    </source>
</evidence>
<dbReference type="InterPro" id="IPR038969">
    <property type="entry name" value="FEN"/>
</dbReference>
<evidence type="ECO:0000256" key="1">
    <source>
        <dbReference type="ARBA" id="ARBA00022722"/>
    </source>
</evidence>
<dbReference type="Gene3D" id="3.40.50.1010">
    <property type="entry name" value="5'-nuclease"/>
    <property type="match status" value="1"/>
</dbReference>
<sequence>MHRPLKPSLLGQSQLLAPNGTPIGATIGFLNVLHKVVEKFKPQRLCVVFDTPTQTHRKKEDPTYKANRERMDMTLRSQFPLTQFVLDILQVPQVRLPGFEADDLIASYTTASVLVGYDVVVVSEDNDFLQLVREGPPRVSVYKPQRKWHLNEVDVRRVLGGSSPKMQPDMRALQGDRSGKSPGLPGGIEQSQAVSVLEKAGGLVSLLDRLDKVDNATLRTRLAESTEMLMVSYRASKLDDAIDPLPTAMDQFNSSKVDLDLLSSILEDPTRLPLLNSK</sequence>
<dbReference type="PANTHER" id="PTHR42646">
    <property type="entry name" value="FLAP ENDONUCLEASE XNI"/>
    <property type="match status" value="1"/>
</dbReference>
<keyword evidence="1" id="KW-0540">Nuclease</keyword>
<evidence type="ECO:0000256" key="3">
    <source>
        <dbReference type="SAM" id="MobiDB-lite"/>
    </source>
</evidence>
<name>A0A6G0WST8_9STRA</name>
<dbReference type="GO" id="GO:0033567">
    <property type="term" value="P:DNA replication, Okazaki fragment processing"/>
    <property type="evidence" value="ECO:0007669"/>
    <property type="project" value="InterPro"/>
</dbReference>
<organism evidence="5 6">
    <name type="scientific">Aphanomyces euteiches</name>
    <dbReference type="NCBI Taxonomy" id="100861"/>
    <lineage>
        <taxon>Eukaryota</taxon>
        <taxon>Sar</taxon>
        <taxon>Stramenopiles</taxon>
        <taxon>Oomycota</taxon>
        <taxon>Saprolegniomycetes</taxon>
        <taxon>Saprolegniales</taxon>
        <taxon>Verrucalvaceae</taxon>
        <taxon>Aphanomyces</taxon>
    </lineage>
</organism>
<proteinExistence type="predicted"/>
<dbReference type="SUPFAM" id="SSF88723">
    <property type="entry name" value="PIN domain-like"/>
    <property type="match status" value="1"/>
</dbReference>